<keyword evidence="1" id="KW-0496">Mitochondrion</keyword>
<gene>
    <name evidence="1" type="ORF">ABT39_MTgene6038</name>
</gene>
<evidence type="ECO:0000313" key="1">
    <source>
        <dbReference type="EMBL" id="KUM47034.1"/>
    </source>
</evidence>
<accession>A0A101LXA7</accession>
<dbReference type="AlphaFoldDB" id="A0A101LXA7"/>
<dbReference type="EMBL" id="LKAM01000008">
    <property type="protein sequence ID" value="KUM47034.1"/>
    <property type="molecule type" value="Genomic_DNA"/>
</dbReference>
<protein>
    <submittedName>
        <fullName evidence="1">Uncharacterized protein</fullName>
    </submittedName>
</protein>
<name>A0A101LXA7_PICGL</name>
<reference evidence="1" key="1">
    <citation type="journal article" date="2015" name="Genome Biol. Evol.">
        <title>Organellar Genomes of White Spruce (Picea glauca): Assembly and Annotation.</title>
        <authorList>
            <person name="Jackman S.D."/>
            <person name="Warren R.L."/>
            <person name="Gibb E.A."/>
            <person name="Vandervalk B.P."/>
            <person name="Mohamadi H."/>
            <person name="Chu J."/>
            <person name="Raymond A."/>
            <person name="Pleasance S."/>
            <person name="Coope R."/>
            <person name="Wildung M.R."/>
            <person name="Ritland C.E."/>
            <person name="Bousquet J."/>
            <person name="Jones S.J."/>
            <person name="Bohlmann J."/>
            <person name="Birol I."/>
        </authorList>
    </citation>
    <scope>NUCLEOTIDE SEQUENCE [LARGE SCALE GENOMIC DNA]</scope>
    <source>
        <tissue evidence="1">Flushing bud</tissue>
    </source>
</reference>
<geneLocation type="mitochondrion" evidence="1"/>
<sequence>MRVPRPVVQGQLIHLLRAIVQLLRAEDRTNSIGQTHPDSFVHTQIHSYCNFQEMAFKLLLPKERWKEGEAVPRDIHRWKG</sequence>
<proteinExistence type="predicted"/>
<organism evidence="1">
    <name type="scientific">Picea glauca</name>
    <name type="common">White spruce</name>
    <name type="synonym">Pinus glauca</name>
    <dbReference type="NCBI Taxonomy" id="3330"/>
    <lineage>
        <taxon>Eukaryota</taxon>
        <taxon>Viridiplantae</taxon>
        <taxon>Streptophyta</taxon>
        <taxon>Embryophyta</taxon>
        <taxon>Tracheophyta</taxon>
        <taxon>Spermatophyta</taxon>
        <taxon>Pinopsida</taxon>
        <taxon>Pinidae</taxon>
        <taxon>Conifers I</taxon>
        <taxon>Pinales</taxon>
        <taxon>Pinaceae</taxon>
        <taxon>Picea</taxon>
    </lineage>
</organism>
<comment type="caution">
    <text evidence="1">The sequence shown here is derived from an EMBL/GenBank/DDBJ whole genome shotgun (WGS) entry which is preliminary data.</text>
</comment>